<dbReference type="GO" id="GO:0051301">
    <property type="term" value="P:cell division"/>
    <property type="evidence" value="ECO:0007669"/>
    <property type="project" value="UniProtKB-KW"/>
</dbReference>
<keyword evidence="2" id="KW-1185">Reference proteome</keyword>
<reference evidence="1 2" key="1">
    <citation type="submission" date="2023-02" db="EMBL/GenBank/DDBJ databases">
        <title>Genome sequence of Sphingomonas naphthae.</title>
        <authorList>
            <person name="Kim S."/>
            <person name="Heo J."/>
            <person name="Kwon S.-W."/>
        </authorList>
    </citation>
    <scope>NUCLEOTIDE SEQUENCE [LARGE SCALE GENOMIC DNA]</scope>
    <source>
        <strain evidence="1 2">KACC 18716</strain>
    </source>
</reference>
<dbReference type="Pfam" id="PF05164">
    <property type="entry name" value="ZapA"/>
    <property type="match status" value="1"/>
</dbReference>
<keyword evidence="1" id="KW-0132">Cell division</keyword>
<dbReference type="InterPro" id="IPR042233">
    <property type="entry name" value="Cell_div_ZapA_N"/>
</dbReference>
<dbReference type="InterPro" id="IPR036192">
    <property type="entry name" value="Cell_div_ZapA-like_sf"/>
</dbReference>
<dbReference type="InterPro" id="IPR007838">
    <property type="entry name" value="Cell_div_ZapA-like"/>
</dbReference>
<gene>
    <name evidence="1" type="ORF">PQ455_06225</name>
</gene>
<dbReference type="SUPFAM" id="SSF102829">
    <property type="entry name" value="Cell division protein ZapA-like"/>
    <property type="match status" value="1"/>
</dbReference>
<accession>A0ABY7TP58</accession>
<dbReference type="Proteomes" id="UP001220395">
    <property type="component" value="Chromosome"/>
</dbReference>
<dbReference type="Gene3D" id="3.30.160.880">
    <property type="entry name" value="Cell division protein ZapA protomer, N-terminal domain"/>
    <property type="match status" value="1"/>
</dbReference>
<sequence>MAQVDLKIAGRTYEIACRDGEETHLTALAAIVDQKASQAGRAVGGVNEARQLLLASLLLADELNDLRKGVPAPTPTTEPGEQNWPGLAPLLDELAERLEKIAAGLATRRPV</sequence>
<evidence type="ECO:0000313" key="2">
    <source>
        <dbReference type="Proteomes" id="UP001220395"/>
    </source>
</evidence>
<proteinExistence type="predicted"/>
<keyword evidence="1" id="KW-0131">Cell cycle</keyword>
<evidence type="ECO:0000313" key="1">
    <source>
        <dbReference type="EMBL" id="WCT74813.1"/>
    </source>
</evidence>
<dbReference type="EMBL" id="CP117411">
    <property type="protein sequence ID" value="WCT74813.1"/>
    <property type="molecule type" value="Genomic_DNA"/>
</dbReference>
<organism evidence="1 2">
    <name type="scientific">Sphingomonas naphthae</name>
    <dbReference type="NCBI Taxonomy" id="1813468"/>
    <lineage>
        <taxon>Bacteria</taxon>
        <taxon>Pseudomonadati</taxon>
        <taxon>Pseudomonadota</taxon>
        <taxon>Alphaproteobacteria</taxon>
        <taxon>Sphingomonadales</taxon>
        <taxon>Sphingomonadaceae</taxon>
        <taxon>Sphingomonas</taxon>
    </lineage>
</organism>
<dbReference type="RefSeq" id="WP_273690168.1">
    <property type="nucleotide sequence ID" value="NZ_CP117411.1"/>
</dbReference>
<protein>
    <submittedName>
        <fullName evidence="1">Cell division protein ZapA</fullName>
    </submittedName>
</protein>
<name>A0ABY7TP58_9SPHN</name>